<dbReference type="EMBL" id="KN881628">
    <property type="protein sequence ID" value="KIY53115.1"/>
    <property type="molecule type" value="Genomic_DNA"/>
</dbReference>
<keyword evidence="2" id="KW-0378">Hydrolase</keyword>
<evidence type="ECO:0000256" key="1">
    <source>
        <dbReference type="SAM" id="SignalP"/>
    </source>
</evidence>
<feature type="chain" id="PRO_5002316290" evidence="1">
    <location>
        <begin position="19"/>
        <end position="371"/>
    </location>
</feature>
<dbReference type="GO" id="GO:0016798">
    <property type="term" value="F:hydrolase activity, acting on glycosyl bonds"/>
    <property type="evidence" value="ECO:0007669"/>
    <property type="project" value="UniProtKB-KW"/>
</dbReference>
<dbReference type="Pfam" id="PF03663">
    <property type="entry name" value="Glyco_hydro_76"/>
    <property type="match status" value="1"/>
</dbReference>
<evidence type="ECO:0000313" key="2">
    <source>
        <dbReference type="EMBL" id="KIY53115.1"/>
    </source>
</evidence>
<dbReference type="PANTHER" id="PTHR47791:SF3">
    <property type="entry name" value="MEIOTICALLY UP-REGULATED GENE 191 PROTEIN"/>
    <property type="match status" value="1"/>
</dbReference>
<dbReference type="InterPro" id="IPR053169">
    <property type="entry name" value="MUG_Protein"/>
</dbReference>
<dbReference type="AlphaFoldDB" id="A0A0D7AML9"/>
<dbReference type="Proteomes" id="UP000054144">
    <property type="component" value="Unassembled WGS sequence"/>
</dbReference>
<dbReference type="SUPFAM" id="SSF48208">
    <property type="entry name" value="Six-hairpin glycosidases"/>
    <property type="match status" value="1"/>
</dbReference>
<dbReference type="PANTHER" id="PTHR47791">
    <property type="entry name" value="MEIOTICALLY UP-REGULATED GENE 191 PROTEIN"/>
    <property type="match status" value="1"/>
</dbReference>
<gene>
    <name evidence="2" type="ORF">FISHEDRAFT_63508</name>
</gene>
<feature type="signal peptide" evidence="1">
    <location>
        <begin position="1"/>
        <end position="18"/>
    </location>
</feature>
<protein>
    <submittedName>
        <fullName evidence="2">Six-hairpin glycosidase</fullName>
    </submittedName>
</protein>
<keyword evidence="3" id="KW-1185">Reference proteome</keyword>
<sequence length="371" mass="40182">MAFSPIVLLWSLISLASASVLYPRSQCTATLDTATVVATRLNDYYFDNSTGFWGILWTDANTLEDLHNLMLADGSNDFVYYENASYIGGLANEQSESAWSSAINGANDDAGWIVLSLWKMADYKSARGEDYSAYINSASMIYDMIAGQWDDTCGGGVWWSTAHTYKNAITNELFLYISASGYLRFQNDTYLENAEKVLSNSGMRNSEGLYNDGLTLECVNNGETTWIYNQGVIASGLGALSVATGNTTLLTEAEITLDATVSLLTDDGVLRESCDDAEAGGSSCDHDQTQGFQGIWMKHVQYYLDNASDRASKYSDFLGVQNNAVTVNATDSDEDIGSVWYAANEGGSIFQAETSTSGLAAHISAAKYGPC</sequence>
<name>A0A0D7AML9_9AGAR</name>
<reference evidence="2 3" key="1">
    <citation type="journal article" date="2015" name="Fungal Genet. Biol.">
        <title>Evolution of novel wood decay mechanisms in Agaricales revealed by the genome sequences of Fistulina hepatica and Cylindrobasidium torrendii.</title>
        <authorList>
            <person name="Floudas D."/>
            <person name="Held B.W."/>
            <person name="Riley R."/>
            <person name="Nagy L.G."/>
            <person name="Koehler G."/>
            <person name="Ransdell A.S."/>
            <person name="Younus H."/>
            <person name="Chow J."/>
            <person name="Chiniquy J."/>
            <person name="Lipzen A."/>
            <person name="Tritt A."/>
            <person name="Sun H."/>
            <person name="Haridas S."/>
            <person name="LaButti K."/>
            <person name="Ohm R.A."/>
            <person name="Kues U."/>
            <person name="Blanchette R.A."/>
            <person name="Grigoriev I.V."/>
            <person name="Minto R.E."/>
            <person name="Hibbett D.S."/>
        </authorList>
    </citation>
    <scope>NUCLEOTIDE SEQUENCE [LARGE SCALE GENOMIC DNA]</scope>
    <source>
        <strain evidence="2 3">ATCC 64428</strain>
    </source>
</reference>
<accession>A0A0D7AML9</accession>
<organism evidence="2 3">
    <name type="scientific">Fistulina hepatica ATCC 64428</name>
    <dbReference type="NCBI Taxonomy" id="1128425"/>
    <lineage>
        <taxon>Eukaryota</taxon>
        <taxon>Fungi</taxon>
        <taxon>Dikarya</taxon>
        <taxon>Basidiomycota</taxon>
        <taxon>Agaricomycotina</taxon>
        <taxon>Agaricomycetes</taxon>
        <taxon>Agaricomycetidae</taxon>
        <taxon>Agaricales</taxon>
        <taxon>Fistulinaceae</taxon>
        <taxon>Fistulina</taxon>
    </lineage>
</organism>
<dbReference type="InterPro" id="IPR008928">
    <property type="entry name" value="6-hairpin_glycosidase_sf"/>
</dbReference>
<dbReference type="OrthoDB" id="9984024at2759"/>
<proteinExistence type="predicted"/>
<dbReference type="GO" id="GO:0005975">
    <property type="term" value="P:carbohydrate metabolic process"/>
    <property type="evidence" value="ECO:0007669"/>
    <property type="project" value="InterPro"/>
</dbReference>
<dbReference type="InterPro" id="IPR005198">
    <property type="entry name" value="Glyco_hydro_76"/>
</dbReference>
<keyword evidence="1" id="KW-0732">Signal</keyword>
<keyword evidence="2" id="KW-0326">Glycosidase</keyword>
<evidence type="ECO:0000313" key="3">
    <source>
        <dbReference type="Proteomes" id="UP000054144"/>
    </source>
</evidence>
<dbReference type="Gene3D" id="1.50.10.20">
    <property type="match status" value="1"/>
</dbReference>